<dbReference type="PANTHER" id="PTHR11515:SF5">
    <property type="entry name" value="THYROTROPIN SUBUNIT BETA"/>
    <property type="match status" value="1"/>
</dbReference>
<evidence type="ECO:0000256" key="1">
    <source>
        <dbReference type="ARBA" id="ARBA00004613"/>
    </source>
</evidence>
<evidence type="ECO:0000313" key="14">
    <source>
        <dbReference type="Proteomes" id="UP000288216"/>
    </source>
</evidence>
<dbReference type="FunFam" id="2.10.90.10:FF:000007">
    <property type="entry name" value="Luteinizing hormone beta subunit"/>
    <property type="match status" value="1"/>
</dbReference>
<dbReference type="GO" id="GO:0007186">
    <property type="term" value="P:G protein-coupled receptor signaling pathway"/>
    <property type="evidence" value="ECO:0007669"/>
    <property type="project" value="TreeGrafter"/>
</dbReference>
<accession>A0A401P6T1</accession>
<dbReference type="SMART" id="SM00068">
    <property type="entry name" value="GHB"/>
    <property type="match status" value="1"/>
</dbReference>
<dbReference type="PROSITE" id="PS00261">
    <property type="entry name" value="GLYCO_HORMONE_BETA_1"/>
    <property type="match status" value="1"/>
</dbReference>
<dbReference type="InterPro" id="IPR001545">
    <property type="entry name" value="Gonadotropin_bsu"/>
</dbReference>
<dbReference type="AlphaFoldDB" id="A0A401P6T1"/>
<evidence type="ECO:0000256" key="4">
    <source>
        <dbReference type="ARBA" id="ARBA00022702"/>
    </source>
</evidence>
<evidence type="ECO:0000259" key="12">
    <source>
        <dbReference type="Pfam" id="PF00007"/>
    </source>
</evidence>
<gene>
    <name evidence="13" type="ORF">scyTo_2000046</name>
</gene>
<comment type="subcellular location">
    <subcellularLocation>
        <location evidence="1">Secreted</location>
    </subcellularLocation>
</comment>
<feature type="domain" description="Glycoprotein hormone subunit beta" evidence="12">
    <location>
        <begin position="20"/>
        <end position="121"/>
    </location>
</feature>
<evidence type="ECO:0000313" key="13">
    <source>
        <dbReference type="EMBL" id="GCB68826.1"/>
    </source>
</evidence>
<evidence type="ECO:0000256" key="8">
    <source>
        <dbReference type="ARBA" id="ARBA00039483"/>
    </source>
</evidence>
<dbReference type="Pfam" id="PF00007">
    <property type="entry name" value="Cys_knot"/>
    <property type="match status" value="1"/>
</dbReference>
<organism evidence="13 14">
    <name type="scientific">Scyliorhinus torazame</name>
    <name type="common">Cloudy catshark</name>
    <name type="synonym">Catulus torazame</name>
    <dbReference type="NCBI Taxonomy" id="75743"/>
    <lineage>
        <taxon>Eukaryota</taxon>
        <taxon>Metazoa</taxon>
        <taxon>Chordata</taxon>
        <taxon>Craniata</taxon>
        <taxon>Vertebrata</taxon>
        <taxon>Chondrichthyes</taxon>
        <taxon>Elasmobranchii</taxon>
        <taxon>Galeomorphii</taxon>
        <taxon>Galeoidea</taxon>
        <taxon>Carcharhiniformes</taxon>
        <taxon>Scyliorhinidae</taxon>
        <taxon>Scyliorhinus</taxon>
    </lineage>
</organism>
<keyword evidence="4" id="KW-0372">Hormone</keyword>
<dbReference type="GO" id="GO:0005737">
    <property type="term" value="C:cytoplasm"/>
    <property type="evidence" value="ECO:0007669"/>
    <property type="project" value="TreeGrafter"/>
</dbReference>
<dbReference type="PANTHER" id="PTHR11515">
    <property type="entry name" value="GLYCOPROTEIN HORMONE BETA CHAIN"/>
    <property type="match status" value="1"/>
</dbReference>
<dbReference type="SUPFAM" id="SSF57501">
    <property type="entry name" value="Cystine-knot cytokines"/>
    <property type="match status" value="1"/>
</dbReference>
<dbReference type="CDD" id="cd00069">
    <property type="entry name" value="GHB_like"/>
    <property type="match status" value="1"/>
</dbReference>
<dbReference type="Gene3D" id="2.10.90.10">
    <property type="entry name" value="Cystine-knot cytokines"/>
    <property type="match status" value="1"/>
</dbReference>
<evidence type="ECO:0000256" key="7">
    <source>
        <dbReference type="ARBA" id="ARBA00038688"/>
    </source>
</evidence>
<dbReference type="InterPro" id="IPR006208">
    <property type="entry name" value="Glyco_hormone_CN"/>
</dbReference>
<dbReference type="EMBL" id="BFAA01000196">
    <property type="protein sequence ID" value="GCB68826.1"/>
    <property type="molecule type" value="Genomic_DNA"/>
</dbReference>
<protein>
    <recommendedName>
        <fullName evidence="8">Thyrotropin subunit beta</fullName>
    </recommendedName>
    <alternativeName>
        <fullName evidence="9">Thyroid-stimulating hormone subunit beta</fullName>
    </alternativeName>
    <alternativeName>
        <fullName evidence="10">Thyrotropin beta chain</fullName>
    </alternativeName>
</protein>
<dbReference type="OrthoDB" id="8866353at2759"/>
<keyword evidence="5" id="KW-1015">Disulfide bond</keyword>
<dbReference type="Proteomes" id="UP000288216">
    <property type="component" value="Unassembled WGS sequence"/>
</dbReference>
<comment type="caution">
    <text evidence="13">The sequence shown here is derived from an EMBL/GenBank/DDBJ whole genome shotgun (WGS) entry which is preliminary data.</text>
</comment>
<dbReference type="InterPro" id="IPR018245">
    <property type="entry name" value="Gonadotropin_bsu_CS"/>
</dbReference>
<proteinExistence type="inferred from homology"/>
<dbReference type="GO" id="GO:0005179">
    <property type="term" value="F:hormone activity"/>
    <property type="evidence" value="ECO:0007669"/>
    <property type="project" value="UniProtKB-KW"/>
</dbReference>
<comment type="subunit">
    <text evidence="7">Heterodimer of a common alpha chain and a unique beta chain which confers biological specificity to thyrotropin, lutropin, follitropin and gonadotropin.</text>
</comment>
<dbReference type="GO" id="GO:0005615">
    <property type="term" value="C:extracellular space"/>
    <property type="evidence" value="ECO:0007669"/>
    <property type="project" value="TreeGrafter"/>
</dbReference>
<reference evidence="13 14" key="1">
    <citation type="journal article" date="2018" name="Nat. Ecol. Evol.">
        <title>Shark genomes provide insights into elasmobranch evolution and the origin of vertebrates.</title>
        <authorList>
            <person name="Hara Y"/>
            <person name="Yamaguchi K"/>
            <person name="Onimaru K"/>
            <person name="Kadota M"/>
            <person name="Koyanagi M"/>
            <person name="Keeley SD"/>
            <person name="Tatsumi K"/>
            <person name="Tanaka K"/>
            <person name="Motone F"/>
            <person name="Kageyama Y"/>
            <person name="Nozu R"/>
            <person name="Adachi N"/>
            <person name="Nishimura O"/>
            <person name="Nakagawa R"/>
            <person name="Tanegashima C"/>
            <person name="Kiyatake I"/>
            <person name="Matsumoto R"/>
            <person name="Murakumo K"/>
            <person name="Nishida K"/>
            <person name="Terakita A"/>
            <person name="Kuratani S"/>
            <person name="Sato K"/>
            <person name="Hyodo S Kuraku.S."/>
        </authorList>
    </citation>
    <scope>NUCLEOTIDE SEQUENCE [LARGE SCALE GENOMIC DNA]</scope>
</reference>
<keyword evidence="6" id="KW-0325">Glycoprotein</keyword>
<evidence type="ECO:0000256" key="5">
    <source>
        <dbReference type="ARBA" id="ARBA00023157"/>
    </source>
</evidence>
<evidence type="ECO:0000256" key="2">
    <source>
        <dbReference type="ARBA" id="ARBA00006552"/>
    </source>
</evidence>
<evidence type="ECO:0000256" key="3">
    <source>
        <dbReference type="ARBA" id="ARBA00022525"/>
    </source>
</evidence>
<feature type="chain" id="PRO_5019125436" description="Thyrotropin subunit beta" evidence="11">
    <location>
        <begin position="21"/>
        <end position="146"/>
    </location>
</feature>
<keyword evidence="3" id="KW-0964">Secreted</keyword>
<name>A0A401P6T1_SCYTO</name>
<dbReference type="OMA" id="HCTKPQW"/>
<evidence type="ECO:0000256" key="6">
    <source>
        <dbReference type="ARBA" id="ARBA00023180"/>
    </source>
</evidence>
<feature type="signal peptide" evidence="11">
    <location>
        <begin position="1"/>
        <end position="20"/>
    </location>
</feature>
<evidence type="ECO:0000256" key="9">
    <source>
        <dbReference type="ARBA" id="ARBA00042284"/>
    </source>
</evidence>
<dbReference type="STRING" id="75743.A0A401P6T1"/>
<evidence type="ECO:0000256" key="10">
    <source>
        <dbReference type="ARBA" id="ARBA00042931"/>
    </source>
</evidence>
<keyword evidence="11" id="KW-0732">Signal</keyword>
<sequence length="146" mass="16327">MNPLHLLPLVLSLSCRQVASQCSLTRFVSYVENEECSHCVVINTTICAGFCMSRDANTKSLLPKIALIQKICTYQDVKYISIKLPGCPPNVDPFYRFPVILGCMCSQCATDTTDCINRIDTSFHCTKPQWSIPTSRSRTLSLSRNV</sequence>
<evidence type="ECO:0000256" key="11">
    <source>
        <dbReference type="SAM" id="SignalP"/>
    </source>
</evidence>
<comment type="similarity">
    <text evidence="2">Belongs to the glycoprotein hormones subunit beta family.</text>
</comment>
<dbReference type="InterPro" id="IPR029034">
    <property type="entry name" value="Cystine-knot_cytokine"/>
</dbReference>
<keyword evidence="14" id="KW-1185">Reference proteome</keyword>